<organism evidence="1">
    <name type="scientific">Picea sitchensis</name>
    <name type="common">Sitka spruce</name>
    <name type="synonym">Pinus sitchensis</name>
    <dbReference type="NCBI Taxonomy" id="3332"/>
    <lineage>
        <taxon>Eukaryota</taxon>
        <taxon>Viridiplantae</taxon>
        <taxon>Streptophyta</taxon>
        <taxon>Embryophyta</taxon>
        <taxon>Tracheophyta</taxon>
        <taxon>Spermatophyta</taxon>
        <taxon>Pinopsida</taxon>
        <taxon>Pinidae</taxon>
        <taxon>Conifers I</taxon>
        <taxon>Pinales</taxon>
        <taxon>Pinaceae</taxon>
        <taxon>Picea</taxon>
    </lineage>
</organism>
<dbReference type="EMBL" id="BT122225">
    <property type="protein sequence ID" value="ADE75614.1"/>
    <property type="molecule type" value="mRNA"/>
</dbReference>
<dbReference type="AlphaFoldDB" id="D5A7U5"/>
<accession>D5A7U5</accession>
<name>D5A7U5_PICSI</name>
<sequence>MSILRSRLRIVEGQLLDNKARISHINVAGLIHFSS</sequence>
<proteinExistence type="evidence at transcript level"/>
<protein>
    <submittedName>
        <fullName evidence="1">Uncharacterized protein</fullName>
    </submittedName>
</protein>
<evidence type="ECO:0000313" key="1">
    <source>
        <dbReference type="EMBL" id="ADE75614.1"/>
    </source>
</evidence>
<reference evidence="1" key="1">
    <citation type="submission" date="2010-04" db="EMBL/GenBank/DDBJ databases">
        <authorList>
            <person name="Reid K.E."/>
            <person name="Liao N."/>
            <person name="Chan S."/>
            <person name="Docking R."/>
            <person name="Taylor G."/>
            <person name="Moore R."/>
            <person name="Mayo M."/>
            <person name="Munro S."/>
            <person name="King J."/>
            <person name="Yanchuk A."/>
            <person name="Holt R."/>
            <person name="Jones S."/>
            <person name="Marra M."/>
            <person name="Ritland C.E."/>
            <person name="Ritland K."/>
            <person name="Bohlmann J."/>
        </authorList>
    </citation>
    <scope>NUCLEOTIDE SEQUENCE</scope>
    <source>
        <tissue evidence="1">Buds collected with no treatment. Collection October 2007</tissue>
    </source>
</reference>